<reference evidence="7" key="2">
    <citation type="submission" date="2012-11" db="EMBL/GenBank/DDBJ databases">
        <authorList>
            <person name="Kuo A."/>
            <person name="Curtis B.A."/>
            <person name="Tanifuji G."/>
            <person name="Burki F."/>
            <person name="Gruber A."/>
            <person name="Irimia M."/>
            <person name="Maruyama S."/>
            <person name="Arias M.C."/>
            <person name="Ball S.G."/>
            <person name="Gile G.H."/>
            <person name="Hirakawa Y."/>
            <person name="Hopkins J.F."/>
            <person name="Rensing S.A."/>
            <person name="Schmutz J."/>
            <person name="Symeonidi A."/>
            <person name="Elias M."/>
            <person name="Eveleigh R.J."/>
            <person name="Herman E.K."/>
            <person name="Klute M.J."/>
            <person name="Nakayama T."/>
            <person name="Obornik M."/>
            <person name="Reyes-Prieto A."/>
            <person name="Armbrust E.V."/>
            <person name="Aves S.J."/>
            <person name="Beiko R.G."/>
            <person name="Coutinho P."/>
            <person name="Dacks J.B."/>
            <person name="Durnford D.G."/>
            <person name="Fast N.M."/>
            <person name="Green B.R."/>
            <person name="Grisdale C."/>
            <person name="Hempe F."/>
            <person name="Henrissat B."/>
            <person name="Hoppner M.P."/>
            <person name="Ishida K.-I."/>
            <person name="Kim E."/>
            <person name="Koreny L."/>
            <person name="Kroth P.G."/>
            <person name="Liu Y."/>
            <person name="Malik S.-B."/>
            <person name="Maier U.G."/>
            <person name="McRose D."/>
            <person name="Mock T."/>
            <person name="Neilson J.A."/>
            <person name="Onodera N.T."/>
            <person name="Poole A.M."/>
            <person name="Pritham E.J."/>
            <person name="Richards T.A."/>
            <person name="Rocap G."/>
            <person name="Roy S.W."/>
            <person name="Sarai C."/>
            <person name="Schaack S."/>
            <person name="Shirato S."/>
            <person name="Slamovits C.H."/>
            <person name="Spencer D.F."/>
            <person name="Suzuki S."/>
            <person name="Worden A.Z."/>
            <person name="Zauner S."/>
            <person name="Barry K."/>
            <person name="Bell C."/>
            <person name="Bharti A.K."/>
            <person name="Crow J.A."/>
            <person name="Grimwood J."/>
            <person name="Kramer R."/>
            <person name="Lindquist E."/>
            <person name="Lucas S."/>
            <person name="Salamov A."/>
            <person name="McFadden G.I."/>
            <person name="Lane C.E."/>
            <person name="Keeling P.J."/>
            <person name="Gray M.W."/>
            <person name="Grigoriev I.V."/>
            <person name="Archibald J.M."/>
        </authorList>
    </citation>
    <scope>NUCLEOTIDE SEQUENCE</scope>
    <source>
        <strain evidence="7">CCMP2712</strain>
    </source>
</reference>
<keyword evidence="1" id="KW-0175">Coiled coil</keyword>
<proteinExistence type="predicted"/>
<dbReference type="SUPFAM" id="SSF49879">
    <property type="entry name" value="SMAD/FHA domain"/>
    <property type="match status" value="1"/>
</dbReference>
<dbReference type="PROSITE" id="PS50006">
    <property type="entry name" value="FHA_DOMAIN"/>
    <property type="match status" value="1"/>
</dbReference>
<dbReference type="CDD" id="cd00060">
    <property type="entry name" value="FHA"/>
    <property type="match status" value="1"/>
</dbReference>
<dbReference type="Proteomes" id="UP000011087">
    <property type="component" value="Unassembled WGS sequence"/>
</dbReference>
<accession>L1ISB4</accession>
<feature type="compositionally biased region" description="Basic and acidic residues" evidence="2">
    <location>
        <begin position="1257"/>
        <end position="1284"/>
    </location>
</feature>
<protein>
    <recommendedName>
        <fullName evidence="4">FHA domain-containing protein</fullName>
    </recommendedName>
</protein>
<dbReference type="KEGG" id="gtt:GUITHDRAFT_115265"/>
<reference evidence="6" key="3">
    <citation type="submission" date="2015-06" db="UniProtKB">
        <authorList>
            <consortium name="EnsemblProtists"/>
        </authorList>
    </citation>
    <scope>IDENTIFICATION</scope>
</reference>
<sequence length="1435" mass="160705">MVSWSFSIRSSRRLTFLTMLVMITHLMDAGAEDSDMVEDTSREEGVGPHIMLWVENDDCQYETVECRRNDGPHPLISFYTSAMDSSMEVNIFLNGKLLQRTTDQTSTMSMIMRSPHEFAERESRGDFVHSLMGCIVDRYGKIVAKDEMEFSYDLTNKLLQDVKSFRPPCPVVNDSDVFFNYRGGDGHGTHQPVLHAAFFLTSGSVVEFGMGFYSTPMLHHLCAQKGRRLTSLDTDKEWVSKFEHFKSETHRIHHVAGWDEVEGGEIMREILSGSWGLAFVDQHPESARIEVARRIKNRTKFIVMHDAYRQLGQKGFEKFSDEFKRFHEFFPPRPFPVLAGPPTLLASQEEDCDIDIDFYSYDQWCYPDMFQHNRLRGLTYFQESTCQAQNIDKHDANSDAELIKIASLLTNQYQLDPVYMSSPLISFFPVLEATISQTSGCILLLGALRETQEAAQEVVARSIGGKDRRIVPVLLEDGTSGRGRWWQENKEEELLGADQLRSFFPALAPMDLSRDLRKALSSLASQRDPVSVVLVDELGFKAVAFAHRADDAASVRRQEMLDGWRRSDVTDLECAKFLNGDPQAASFLDSATQWIRVLQEAQAARCTVCVSLRRVRRKHTHGEGYDSKGLDEALNEHLSAIETSLSSLSISEKAAANPQVLDAPETTSKLLQSEARPPAQPYHDPSVMVLRGDKVVRLDRLQDVEPSDIVLDDHSEDKGESQSVEKCFIVLIIFLVSEEKTYVKDDQSIHSVHLSENEVPAILNSAVWDLDEQATSKDKHVSSIDSHNATFVVKNFGSCNVDLLSRVIRSDFASSKTFQSSVAKSINAFENSSTNLLLVDNLGRSWVVKAYEQCRIGSFADCTVVINPETCKDVAGHHACVSYSSARGAWVYQDSSSSGSFVNENFIHGTCSDIGHGDFIRLGTAGSEIYFVAHLVPGTAQNLQEYIMGTTRQSVMTPDGSLIDLKEKNVENHIKERIDRISRRSQPLMINHGTQQRQQFGGCYRQDSVSQPSDIRSHILHDTQGLSVFPPSHSSPHFHALPIHHQEQGSQLEPQQSMSRNIAMITYNGSIVWSPMTSPLNNDISQRDRRPASLPGITRGQESTGVTTRVPTDDEISDWLATSRKVGERSASLIVKELKDLRRSATSEAEKVIEEAKREAEQLRARAQEEATLLRLQAQEHADKLKMTAETISRQAVSLQQDNPMRLSRLEEFVTSFQPNMSHRARENALYSDSQGRAPERLTSDYARVNFSPSASKLKDTDHGHGASPHRDSARASDQTDRPEIMTVLQPARGREDSTHTSSRGEASQLVTGARGDDGQGPRISLSRPSGFLRPSQPWDAAPRSAFLNALDGASYSHSDHVAAAETPPPLPPPQSYLDAEEPYDHYGNRSTFQSFNSEVYGDHAEEILELEAERERILFELAQTVADTRVSYAV</sequence>
<dbReference type="HOGENOM" id="CLU_252230_0_0_1"/>
<name>L1ISB4_GUITC</name>
<dbReference type="EMBL" id="JH993046">
    <property type="protein sequence ID" value="EKX38720.1"/>
    <property type="molecule type" value="Genomic_DNA"/>
</dbReference>
<dbReference type="GeneID" id="17295386"/>
<evidence type="ECO:0000256" key="1">
    <source>
        <dbReference type="SAM" id="Coils"/>
    </source>
</evidence>
<keyword evidence="7" id="KW-1185">Reference proteome</keyword>
<feature type="signal peptide" evidence="3">
    <location>
        <begin position="1"/>
        <end position="31"/>
    </location>
</feature>
<reference evidence="5 7" key="1">
    <citation type="journal article" date="2012" name="Nature">
        <title>Algal genomes reveal evolutionary mosaicism and the fate of nucleomorphs.</title>
        <authorList>
            <consortium name="DOE Joint Genome Institute"/>
            <person name="Curtis B.A."/>
            <person name="Tanifuji G."/>
            <person name="Burki F."/>
            <person name="Gruber A."/>
            <person name="Irimia M."/>
            <person name="Maruyama S."/>
            <person name="Arias M.C."/>
            <person name="Ball S.G."/>
            <person name="Gile G.H."/>
            <person name="Hirakawa Y."/>
            <person name="Hopkins J.F."/>
            <person name="Kuo A."/>
            <person name="Rensing S.A."/>
            <person name="Schmutz J."/>
            <person name="Symeonidi A."/>
            <person name="Elias M."/>
            <person name="Eveleigh R.J."/>
            <person name="Herman E.K."/>
            <person name="Klute M.J."/>
            <person name="Nakayama T."/>
            <person name="Obornik M."/>
            <person name="Reyes-Prieto A."/>
            <person name="Armbrust E.V."/>
            <person name="Aves S.J."/>
            <person name="Beiko R.G."/>
            <person name="Coutinho P."/>
            <person name="Dacks J.B."/>
            <person name="Durnford D.G."/>
            <person name="Fast N.M."/>
            <person name="Green B.R."/>
            <person name="Grisdale C.J."/>
            <person name="Hempel F."/>
            <person name="Henrissat B."/>
            <person name="Hoppner M.P."/>
            <person name="Ishida K."/>
            <person name="Kim E."/>
            <person name="Koreny L."/>
            <person name="Kroth P.G."/>
            <person name="Liu Y."/>
            <person name="Malik S.B."/>
            <person name="Maier U.G."/>
            <person name="McRose D."/>
            <person name="Mock T."/>
            <person name="Neilson J.A."/>
            <person name="Onodera N.T."/>
            <person name="Poole A.M."/>
            <person name="Pritham E.J."/>
            <person name="Richards T.A."/>
            <person name="Rocap G."/>
            <person name="Roy S.W."/>
            <person name="Sarai C."/>
            <person name="Schaack S."/>
            <person name="Shirato S."/>
            <person name="Slamovits C.H."/>
            <person name="Spencer D.F."/>
            <person name="Suzuki S."/>
            <person name="Worden A.Z."/>
            <person name="Zauner S."/>
            <person name="Barry K."/>
            <person name="Bell C."/>
            <person name="Bharti A.K."/>
            <person name="Crow J.A."/>
            <person name="Grimwood J."/>
            <person name="Kramer R."/>
            <person name="Lindquist E."/>
            <person name="Lucas S."/>
            <person name="Salamov A."/>
            <person name="McFadden G.I."/>
            <person name="Lane C.E."/>
            <person name="Keeling P.J."/>
            <person name="Gray M.W."/>
            <person name="Grigoriev I.V."/>
            <person name="Archibald J.M."/>
        </authorList>
    </citation>
    <scope>NUCLEOTIDE SEQUENCE</scope>
    <source>
        <strain evidence="5 7">CCMP2712</strain>
    </source>
</reference>
<dbReference type="PaxDb" id="55529-EKX38720"/>
<dbReference type="InterPro" id="IPR000253">
    <property type="entry name" value="FHA_dom"/>
</dbReference>
<dbReference type="Pfam" id="PF00498">
    <property type="entry name" value="FHA"/>
    <property type="match status" value="1"/>
</dbReference>
<evidence type="ECO:0000259" key="4">
    <source>
        <dbReference type="PROSITE" id="PS50006"/>
    </source>
</evidence>
<evidence type="ECO:0000313" key="5">
    <source>
        <dbReference type="EMBL" id="EKX38720.1"/>
    </source>
</evidence>
<evidence type="ECO:0000313" key="7">
    <source>
        <dbReference type="Proteomes" id="UP000011087"/>
    </source>
</evidence>
<keyword evidence="3" id="KW-0732">Signal</keyword>
<feature type="region of interest" description="Disordered" evidence="2">
    <location>
        <begin position="1253"/>
        <end position="1338"/>
    </location>
</feature>
<gene>
    <name evidence="5" type="ORF">GUITHDRAFT_115265</name>
</gene>
<evidence type="ECO:0000313" key="6">
    <source>
        <dbReference type="EnsemblProtists" id="EKX38720"/>
    </source>
</evidence>
<dbReference type="EnsemblProtists" id="EKX38720">
    <property type="protein sequence ID" value="EKX38720"/>
    <property type="gene ID" value="GUITHDRAFT_115265"/>
</dbReference>
<dbReference type="CDD" id="cd06503">
    <property type="entry name" value="ATP-synt_Fo_b"/>
    <property type="match status" value="1"/>
</dbReference>
<dbReference type="Gene3D" id="2.60.200.20">
    <property type="match status" value="1"/>
</dbReference>
<organism evidence="5">
    <name type="scientific">Guillardia theta (strain CCMP2712)</name>
    <name type="common">Cryptophyte</name>
    <dbReference type="NCBI Taxonomy" id="905079"/>
    <lineage>
        <taxon>Eukaryota</taxon>
        <taxon>Cryptophyceae</taxon>
        <taxon>Pyrenomonadales</taxon>
        <taxon>Geminigeraceae</taxon>
        <taxon>Guillardia</taxon>
    </lineage>
</organism>
<evidence type="ECO:0000256" key="3">
    <source>
        <dbReference type="SAM" id="SignalP"/>
    </source>
</evidence>
<dbReference type="RefSeq" id="XP_005825700.1">
    <property type="nucleotide sequence ID" value="XM_005825643.1"/>
</dbReference>
<dbReference type="InterPro" id="IPR008984">
    <property type="entry name" value="SMAD_FHA_dom_sf"/>
</dbReference>
<feature type="compositionally biased region" description="Polar residues" evidence="2">
    <location>
        <begin position="1300"/>
        <end position="1311"/>
    </location>
</feature>
<evidence type="ECO:0000256" key="2">
    <source>
        <dbReference type="SAM" id="MobiDB-lite"/>
    </source>
</evidence>
<feature type="chain" id="PRO_5008770362" description="FHA domain-containing protein" evidence="3">
    <location>
        <begin position="32"/>
        <end position="1435"/>
    </location>
</feature>
<feature type="coiled-coil region" evidence="1">
    <location>
        <begin position="1135"/>
        <end position="1184"/>
    </location>
</feature>
<dbReference type="OrthoDB" id="10014360at2759"/>
<feature type="domain" description="FHA" evidence="4">
    <location>
        <begin position="854"/>
        <end position="907"/>
    </location>
</feature>